<accession>A0ABV6PBJ8</accession>
<evidence type="ECO:0000313" key="2">
    <source>
        <dbReference type="EMBL" id="MFC0582484.1"/>
    </source>
</evidence>
<dbReference type="EMBL" id="JBHLUB010000030">
    <property type="protein sequence ID" value="MFC0582484.1"/>
    <property type="molecule type" value="Genomic_DNA"/>
</dbReference>
<dbReference type="InterPro" id="IPR000305">
    <property type="entry name" value="GIY-YIG_endonuc"/>
</dbReference>
<evidence type="ECO:0000259" key="1">
    <source>
        <dbReference type="PROSITE" id="PS50164"/>
    </source>
</evidence>
<dbReference type="RefSeq" id="WP_377459676.1">
    <property type="nucleotide sequence ID" value="NZ_JBHLUB010000030.1"/>
</dbReference>
<dbReference type="PROSITE" id="PS50164">
    <property type="entry name" value="GIY_YIG"/>
    <property type="match status" value="1"/>
</dbReference>
<keyword evidence="3" id="KW-1185">Reference proteome</keyword>
<dbReference type="CDD" id="cd10447">
    <property type="entry name" value="GIY-YIG_unchar_2"/>
    <property type="match status" value="1"/>
</dbReference>
<proteinExistence type="predicted"/>
<dbReference type="InterPro" id="IPR025579">
    <property type="entry name" value="DUF4357"/>
</dbReference>
<organism evidence="2 3">
    <name type="scientific">Micrococcoides hystricis</name>
    <dbReference type="NCBI Taxonomy" id="1572761"/>
    <lineage>
        <taxon>Bacteria</taxon>
        <taxon>Bacillati</taxon>
        <taxon>Actinomycetota</taxon>
        <taxon>Actinomycetes</taxon>
        <taxon>Micrococcales</taxon>
        <taxon>Micrococcaceae</taxon>
        <taxon>Micrococcoides</taxon>
    </lineage>
</organism>
<comment type="caution">
    <text evidence="2">The sequence shown here is derived from an EMBL/GenBank/DDBJ whole genome shotgun (WGS) entry which is preliminary data.</text>
</comment>
<dbReference type="Pfam" id="PF14267">
    <property type="entry name" value="DUF4357"/>
    <property type="match status" value="1"/>
</dbReference>
<dbReference type="Proteomes" id="UP001589862">
    <property type="component" value="Unassembled WGS sequence"/>
</dbReference>
<evidence type="ECO:0000313" key="3">
    <source>
        <dbReference type="Proteomes" id="UP001589862"/>
    </source>
</evidence>
<gene>
    <name evidence="2" type="ORF">ACFFFR_08845</name>
</gene>
<sequence length="289" mass="31862">MAGPKTIQLFLMDGTGQGRMKATLRNWTGITYLLPRTDIHLSKDRKDLKQTGVYLLFGEDDEGTPKVYIGQARLRKNEKGVLGRIMEHLGDDRLDYWTHAIALVTSDDSFGPTEISYLENRFVNMAIKASRYTVTNSNDPSVGRVTEEKQAELDEFIKYARLVIGALGYRVFEPVDDAKDPETKQSASPPLSMSIAGAEAKGRQTNDGFVVLAGAKLRHEASFTPSAPKSVRKNRSKHADKIGPNSILIQDIQFSSPTAAAQFVGGASLNGLDMWKNSAGKSLKQLERE</sequence>
<name>A0ABV6PBJ8_9MICC</name>
<reference evidence="2 3" key="1">
    <citation type="submission" date="2024-09" db="EMBL/GenBank/DDBJ databases">
        <authorList>
            <person name="Sun Q."/>
            <person name="Mori K."/>
        </authorList>
    </citation>
    <scope>NUCLEOTIDE SEQUENCE [LARGE SCALE GENOMIC DNA]</scope>
    <source>
        <strain evidence="2 3">NCAIM B.02604</strain>
    </source>
</reference>
<feature type="domain" description="GIY-YIG" evidence="1">
    <location>
        <begin position="49"/>
        <end position="134"/>
    </location>
</feature>
<protein>
    <submittedName>
        <fullName evidence="2">GIY-YIG nuclease family protein</fullName>
    </submittedName>
</protein>